<dbReference type="EMBL" id="MHVR01000022">
    <property type="protein sequence ID" value="OHA95605.1"/>
    <property type="molecule type" value="Genomic_DNA"/>
</dbReference>
<dbReference type="Gene3D" id="6.10.10.120">
    <property type="entry name" value="Antitoxin ParD1-like"/>
    <property type="match status" value="1"/>
</dbReference>
<dbReference type="InterPro" id="IPR038296">
    <property type="entry name" value="ParD_sf"/>
</dbReference>
<dbReference type="AlphaFoldDB" id="A0A1G2TE71"/>
<evidence type="ECO:0000313" key="2">
    <source>
        <dbReference type="Proteomes" id="UP000178175"/>
    </source>
</evidence>
<proteinExistence type="predicted"/>
<evidence type="ECO:0008006" key="3">
    <source>
        <dbReference type="Google" id="ProtNLM"/>
    </source>
</evidence>
<reference evidence="1 2" key="1">
    <citation type="journal article" date="2016" name="Nat. Commun.">
        <title>Thousands of microbial genomes shed light on interconnected biogeochemical processes in an aquifer system.</title>
        <authorList>
            <person name="Anantharaman K."/>
            <person name="Brown C.T."/>
            <person name="Hug L.A."/>
            <person name="Sharon I."/>
            <person name="Castelle C.J."/>
            <person name="Probst A.J."/>
            <person name="Thomas B.C."/>
            <person name="Singh A."/>
            <person name="Wilkins M.J."/>
            <person name="Karaoz U."/>
            <person name="Brodie E.L."/>
            <person name="Williams K.H."/>
            <person name="Hubbard S.S."/>
            <person name="Banfield J.F."/>
        </authorList>
    </citation>
    <scope>NUCLEOTIDE SEQUENCE [LARGE SCALE GENOMIC DNA]</scope>
</reference>
<dbReference type="Proteomes" id="UP000178175">
    <property type="component" value="Unassembled WGS sequence"/>
</dbReference>
<sequence length="75" mass="8414">MSNITISVPITKEQERFIKERVRSGVSANKAHAIRQALDKLSEEEAINAVLEAEQEISEGKGLRGNLRELLKKIK</sequence>
<organism evidence="1 2">
    <name type="scientific">Candidatus Zambryskibacteria bacterium RIFCSPHIGHO2_02_FULL_43_14</name>
    <dbReference type="NCBI Taxonomy" id="1802748"/>
    <lineage>
        <taxon>Bacteria</taxon>
        <taxon>Candidatus Zambryskiibacteriota</taxon>
    </lineage>
</organism>
<evidence type="ECO:0000313" key="1">
    <source>
        <dbReference type="EMBL" id="OHA95605.1"/>
    </source>
</evidence>
<name>A0A1G2TE71_9BACT</name>
<protein>
    <recommendedName>
        <fullName evidence="3">Ribbon-helix-helix protein CopG domain-containing protein</fullName>
    </recommendedName>
</protein>
<comment type="caution">
    <text evidence="1">The sequence shown here is derived from an EMBL/GenBank/DDBJ whole genome shotgun (WGS) entry which is preliminary data.</text>
</comment>
<accession>A0A1G2TE71</accession>
<gene>
    <name evidence="1" type="ORF">A3C70_00610</name>
</gene>